<dbReference type="PROSITE" id="PS50103">
    <property type="entry name" value="ZF_C3H1"/>
    <property type="match status" value="1"/>
</dbReference>
<feature type="domain" description="C3H1-type" evidence="8">
    <location>
        <begin position="269"/>
        <end position="297"/>
    </location>
</feature>
<evidence type="ECO:0000256" key="3">
    <source>
        <dbReference type="ARBA" id="ARBA00022801"/>
    </source>
</evidence>
<evidence type="ECO:0000256" key="6">
    <source>
        <dbReference type="PROSITE-ProRule" id="PRU00723"/>
    </source>
</evidence>
<dbReference type="STRING" id="5364.A0A5C3N8S3"/>
<dbReference type="GO" id="GO:0000049">
    <property type="term" value="F:tRNA binding"/>
    <property type="evidence" value="ECO:0007669"/>
    <property type="project" value="UniProtKB-KW"/>
</dbReference>
<dbReference type="NCBIfam" id="TIGR00447">
    <property type="entry name" value="pth"/>
    <property type="match status" value="1"/>
</dbReference>
<name>A0A5C3N8S3_9AGAM</name>
<gene>
    <name evidence="9" type="ORF">OE88DRAFT_1625995</name>
</gene>
<dbReference type="PANTHER" id="PTHR17224">
    <property type="entry name" value="PEPTIDYL-TRNA HYDROLASE"/>
    <property type="match status" value="1"/>
</dbReference>
<keyword evidence="3 9" id="KW-0378">Hydrolase</keyword>
<evidence type="ECO:0000256" key="4">
    <source>
        <dbReference type="ARBA" id="ARBA00022884"/>
    </source>
</evidence>
<dbReference type="EC" id="3.1.1.29" evidence="1"/>
<feature type="region of interest" description="Disordered" evidence="7">
    <location>
        <begin position="192"/>
        <end position="215"/>
    </location>
</feature>
<evidence type="ECO:0000313" key="9">
    <source>
        <dbReference type="EMBL" id="TFK53720.1"/>
    </source>
</evidence>
<evidence type="ECO:0000256" key="2">
    <source>
        <dbReference type="ARBA" id="ARBA00022555"/>
    </source>
</evidence>
<comment type="similarity">
    <text evidence="5">Belongs to the PTH family.</text>
</comment>
<evidence type="ECO:0000313" key="10">
    <source>
        <dbReference type="Proteomes" id="UP000305948"/>
    </source>
</evidence>
<evidence type="ECO:0000256" key="5">
    <source>
        <dbReference type="ARBA" id="ARBA00038063"/>
    </source>
</evidence>
<organism evidence="9 10">
    <name type="scientific">Heliocybe sulcata</name>
    <dbReference type="NCBI Taxonomy" id="5364"/>
    <lineage>
        <taxon>Eukaryota</taxon>
        <taxon>Fungi</taxon>
        <taxon>Dikarya</taxon>
        <taxon>Basidiomycota</taxon>
        <taxon>Agaricomycotina</taxon>
        <taxon>Agaricomycetes</taxon>
        <taxon>Gloeophyllales</taxon>
        <taxon>Gloeophyllaceae</taxon>
        <taxon>Heliocybe</taxon>
    </lineage>
</organism>
<keyword evidence="6" id="KW-0862">Zinc</keyword>
<evidence type="ECO:0000256" key="1">
    <source>
        <dbReference type="ARBA" id="ARBA00013260"/>
    </source>
</evidence>
<dbReference type="PROSITE" id="PS01196">
    <property type="entry name" value="PEPT_TRNA_HYDROL_2"/>
    <property type="match status" value="1"/>
</dbReference>
<keyword evidence="4" id="KW-0694">RNA-binding</keyword>
<keyword evidence="6" id="KW-0479">Metal-binding</keyword>
<reference evidence="9 10" key="1">
    <citation type="journal article" date="2019" name="Nat. Ecol. Evol.">
        <title>Megaphylogeny resolves global patterns of mushroom evolution.</title>
        <authorList>
            <person name="Varga T."/>
            <person name="Krizsan K."/>
            <person name="Foldi C."/>
            <person name="Dima B."/>
            <person name="Sanchez-Garcia M."/>
            <person name="Sanchez-Ramirez S."/>
            <person name="Szollosi G.J."/>
            <person name="Szarkandi J.G."/>
            <person name="Papp V."/>
            <person name="Albert L."/>
            <person name="Andreopoulos W."/>
            <person name="Angelini C."/>
            <person name="Antonin V."/>
            <person name="Barry K.W."/>
            <person name="Bougher N.L."/>
            <person name="Buchanan P."/>
            <person name="Buyck B."/>
            <person name="Bense V."/>
            <person name="Catcheside P."/>
            <person name="Chovatia M."/>
            <person name="Cooper J."/>
            <person name="Damon W."/>
            <person name="Desjardin D."/>
            <person name="Finy P."/>
            <person name="Geml J."/>
            <person name="Haridas S."/>
            <person name="Hughes K."/>
            <person name="Justo A."/>
            <person name="Karasinski D."/>
            <person name="Kautmanova I."/>
            <person name="Kiss B."/>
            <person name="Kocsube S."/>
            <person name="Kotiranta H."/>
            <person name="LaButti K.M."/>
            <person name="Lechner B.E."/>
            <person name="Liimatainen K."/>
            <person name="Lipzen A."/>
            <person name="Lukacs Z."/>
            <person name="Mihaltcheva S."/>
            <person name="Morgado L.N."/>
            <person name="Niskanen T."/>
            <person name="Noordeloos M.E."/>
            <person name="Ohm R.A."/>
            <person name="Ortiz-Santana B."/>
            <person name="Ovrebo C."/>
            <person name="Racz N."/>
            <person name="Riley R."/>
            <person name="Savchenko A."/>
            <person name="Shiryaev A."/>
            <person name="Soop K."/>
            <person name="Spirin V."/>
            <person name="Szebenyi C."/>
            <person name="Tomsovsky M."/>
            <person name="Tulloss R.E."/>
            <person name="Uehling J."/>
            <person name="Grigoriev I.V."/>
            <person name="Vagvolgyi C."/>
            <person name="Papp T."/>
            <person name="Martin F.M."/>
            <person name="Miettinen O."/>
            <person name="Hibbett D.S."/>
            <person name="Nagy L.G."/>
        </authorList>
    </citation>
    <scope>NUCLEOTIDE SEQUENCE [LARGE SCALE GENOMIC DNA]</scope>
    <source>
        <strain evidence="9 10">OMC1185</strain>
    </source>
</reference>
<keyword evidence="2" id="KW-0820">tRNA-binding</keyword>
<dbReference type="GO" id="GO:0008270">
    <property type="term" value="F:zinc ion binding"/>
    <property type="evidence" value="ECO:0007669"/>
    <property type="project" value="UniProtKB-KW"/>
</dbReference>
<feature type="zinc finger region" description="C3H1-type" evidence="6">
    <location>
        <begin position="269"/>
        <end position="297"/>
    </location>
</feature>
<dbReference type="GO" id="GO:0004045">
    <property type="term" value="F:peptidyl-tRNA hydrolase activity"/>
    <property type="evidence" value="ECO:0007669"/>
    <property type="project" value="UniProtKB-EC"/>
</dbReference>
<proteinExistence type="inferred from homology"/>
<dbReference type="EMBL" id="ML213507">
    <property type="protein sequence ID" value="TFK53720.1"/>
    <property type="molecule type" value="Genomic_DNA"/>
</dbReference>
<dbReference type="OrthoDB" id="1711136at2759"/>
<sequence length="313" mass="34621">MTALKKFLIVGLGNLPMPGTRHSVGHLIVDALLKKFGAGEWNKEQYGFLKEVRYVSPNGPESSEATLTFMKPKALMNVSGPRVARAYRESDAMLIVVHDSLAHRPLTMSPKFSGSAEGHNGVRSVIRALGHHRFWRIRVGIGKGGGDVVEHVLGKLSAEEGAWWGEGGQGAERVWAEVERIVREVVAGNETGEKPVKPKKKEKKKEKEPGCVRTPSALPYLTSRPHLRVPHDEDPGRCTYCGSHKHSHRQHSGTRGMYLRKDKHGWRSAEGKIVCIKYNKKQGCQIEDTCPFLHVCSLCGGEGHTAQTCSRVQ</sequence>
<accession>A0A5C3N8S3</accession>
<dbReference type="InterPro" id="IPR000571">
    <property type="entry name" value="Znf_CCCH"/>
</dbReference>
<dbReference type="SUPFAM" id="SSF53178">
    <property type="entry name" value="Peptidyl-tRNA hydrolase-like"/>
    <property type="match status" value="1"/>
</dbReference>
<dbReference type="InterPro" id="IPR036416">
    <property type="entry name" value="Pept_tRNA_hydro_sf"/>
</dbReference>
<protein>
    <recommendedName>
        <fullName evidence="1">peptidyl-tRNA hydrolase</fullName>
        <ecNumber evidence="1">3.1.1.29</ecNumber>
    </recommendedName>
</protein>
<keyword evidence="10" id="KW-1185">Reference proteome</keyword>
<evidence type="ECO:0000256" key="7">
    <source>
        <dbReference type="SAM" id="MobiDB-lite"/>
    </source>
</evidence>
<dbReference type="InterPro" id="IPR001328">
    <property type="entry name" value="Pept_tRNA_hydro"/>
</dbReference>
<dbReference type="Proteomes" id="UP000305948">
    <property type="component" value="Unassembled WGS sequence"/>
</dbReference>
<dbReference type="AlphaFoldDB" id="A0A5C3N8S3"/>
<dbReference type="Gene3D" id="3.40.50.1470">
    <property type="entry name" value="Peptidyl-tRNA hydrolase"/>
    <property type="match status" value="1"/>
</dbReference>
<dbReference type="Pfam" id="PF01195">
    <property type="entry name" value="Pept_tRNA_hydro"/>
    <property type="match status" value="1"/>
</dbReference>
<keyword evidence="6" id="KW-0863">Zinc-finger</keyword>
<evidence type="ECO:0000259" key="8">
    <source>
        <dbReference type="PROSITE" id="PS50103"/>
    </source>
</evidence>
<dbReference type="InterPro" id="IPR018171">
    <property type="entry name" value="Pept_tRNA_hydro_CS"/>
</dbReference>
<dbReference type="PANTHER" id="PTHR17224:SF1">
    <property type="entry name" value="PEPTIDYL-TRNA HYDROLASE"/>
    <property type="match status" value="1"/>
</dbReference>